<feature type="compositionally biased region" description="Polar residues" evidence="1">
    <location>
        <begin position="1"/>
        <end position="11"/>
    </location>
</feature>
<dbReference type="PANTHER" id="PTHR21646:SF39">
    <property type="entry name" value="UBIQUITIN CARBOXYL-TERMINAL HYDROLASE 16"/>
    <property type="match status" value="1"/>
</dbReference>
<feature type="compositionally biased region" description="Polar residues" evidence="1">
    <location>
        <begin position="391"/>
        <end position="406"/>
    </location>
</feature>
<dbReference type="SUPFAM" id="SSF54001">
    <property type="entry name" value="Cysteine proteinases"/>
    <property type="match status" value="1"/>
</dbReference>
<dbReference type="InterPro" id="IPR018200">
    <property type="entry name" value="USP_CS"/>
</dbReference>
<organism evidence="3 4">
    <name type="scientific">Kwoniella dejecticola CBS 10117</name>
    <dbReference type="NCBI Taxonomy" id="1296121"/>
    <lineage>
        <taxon>Eukaryota</taxon>
        <taxon>Fungi</taxon>
        <taxon>Dikarya</taxon>
        <taxon>Basidiomycota</taxon>
        <taxon>Agaricomycotina</taxon>
        <taxon>Tremellomycetes</taxon>
        <taxon>Tremellales</taxon>
        <taxon>Cryptococcaceae</taxon>
        <taxon>Kwoniella</taxon>
    </lineage>
</organism>
<evidence type="ECO:0000313" key="4">
    <source>
        <dbReference type="Proteomes" id="UP000078595"/>
    </source>
</evidence>
<feature type="compositionally biased region" description="Low complexity" evidence="1">
    <location>
        <begin position="497"/>
        <end position="506"/>
    </location>
</feature>
<dbReference type="Proteomes" id="UP000078595">
    <property type="component" value="Chromosome 4"/>
</dbReference>
<dbReference type="Gene3D" id="3.90.70.10">
    <property type="entry name" value="Cysteine proteinases"/>
    <property type="match status" value="2"/>
</dbReference>
<feature type="compositionally biased region" description="Acidic residues" evidence="1">
    <location>
        <begin position="766"/>
        <end position="784"/>
    </location>
</feature>
<dbReference type="PANTHER" id="PTHR21646">
    <property type="entry name" value="UBIQUITIN CARBOXYL-TERMINAL HYDROLASE"/>
    <property type="match status" value="1"/>
</dbReference>
<feature type="region of interest" description="Disordered" evidence="1">
    <location>
        <begin position="204"/>
        <end position="237"/>
    </location>
</feature>
<dbReference type="PROSITE" id="PS00973">
    <property type="entry name" value="USP_2"/>
    <property type="match status" value="1"/>
</dbReference>
<dbReference type="Pfam" id="PF00443">
    <property type="entry name" value="UCH"/>
    <property type="match status" value="1"/>
</dbReference>
<feature type="region of interest" description="Disordered" evidence="1">
    <location>
        <begin position="948"/>
        <end position="1009"/>
    </location>
</feature>
<feature type="compositionally biased region" description="Polar residues" evidence="1">
    <location>
        <begin position="437"/>
        <end position="450"/>
    </location>
</feature>
<accession>A0AAJ8KNT2</accession>
<dbReference type="AlphaFoldDB" id="A0AAJ8KNT2"/>
<dbReference type="GO" id="GO:0004843">
    <property type="term" value="F:cysteine-type deubiquitinase activity"/>
    <property type="evidence" value="ECO:0007669"/>
    <property type="project" value="InterPro"/>
</dbReference>
<reference evidence="3" key="2">
    <citation type="submission" date="2024-02" db="EMBL/GenBank/DDBJ databases">
        <title>Comparative genomics of Cryptococcus and Kwoniella reveals pathogenesis evolution and contrasting modes of karyotype evolution via chromosome fusion or intercentromeric recombination.</title>
        <authorList>
            <person name="Coelho M.A."/>
            <person name="David-Palma M."/>
            <person name="Shea T."/>
            <person name="Bowers K."/>
            <person name="McGinley-Smith S."/>
            <person name="Mohammad A.W."/>
            <person name="Gnirke A."/>
            <person name="Yurkov A.M."/>
            <person name="Nowrousian M."/>
            <person name="Sun S."/>
            <person name="Cuomo C.A."/>
            <person name="Heitman J."/>
        </authorList>
    </citation>
    <scope>NUCLEOTIDE SEQUENCE</scope>
    <source>
        <strain evidence="3">CBS 10117</strain>
    </source>
</reference>
<feature type="compositionally biased region" description="Pro residues" evidence="1">
    <location>
        <begin position="256"/>
        <end position="271"/>
    </location>
</feature>
<feature type="compositionally biased region" description="Low complexity" evidence="1">
    <location>
        <begin position="950"/>
        <end position="959"/>
    </location>
</feature>
<dbReference type="InterPro" id="IPR038765">
    <property type="entry name" value="Papain-like_cys_pep_sf"/>
</dbReference>
<feature type="compositionally biased region" description="Polar residues" evidence="1">
    <location>
        <begin position="638"/>
        <end position="656"/>
    </location>
</feature>
<feature type="region of interest" description="Disordered" evidence="1">
    <location>
        <begin position="1"/>
        <end position="50"/>
    </location>
</feature>
<feature type="compositionally biased region" description="Low complexity" evidence="1">
    <location>
        <begin position="980"/>
        <end position="999"/>
    </location>
</feature>
<proteinExistence type="predicted"/>
<feature type="region of interest" description="Disordered" evidence="1">
    <location>
        <begin position="379"/>
        <end position="450"/>
    </location>
</feature>
<name>A0AAJ8KNT2_9TREE</name>
<evidence type="ECO:0000313" key="3">
    <source>
        <dbReference type="EMBL" id="WWC61035.1"/>
    </source>
</evidence>
<dbReference type="KEGG" id="kdj:28967334"/>
<feature type="compositionally biased region" description="Low complexity" evidence="1">
    <location>
        <begin position="225"/>
        <end position="235"/>
    </location>
</feature>
<feature type="region of interest" description="Disordered" evidence="1">
    <location>
        <begin position="464"/>
        <end position="530"/>
    </location>
</feature>
<protein>
    <recommendedName>
        <fullName evidence="2">USP domain-containing protein</fullName>
    </recommendedName>
</protein>
<dbReference type="RefSeq" id="XP_018263762.2">
    <property type="nucleotide sequence ID" value="XM_018406954.2"/>
</dbReference>
<dbReference type="InterPro" id="IPR050185">
    <property type="entry name" value="Ub_carboxyl-term_hydrolase"/>
</dbReference>
<feature type="region of interest" description="Disordered" evidence="1">
    <location>
        <begin position="636"/>
        <end position="818"/>
    </location>
</feature>
<keyword evidence="4" id="KW-1185">Reference proteome</keyword>
<dbReference type="PROSITE" id="PS50235">
    <property type="entry name" value="USP_3"/>
    <property type="match status" value="1"/>
</dbReference>
<feature type="region of interest" description="Disordered" evidence="1">
    <location>
        <begin position="252"/>
        <end position="282"/>
    </location>
</feature>
<gene>
    <name evidence="3" type="ORF">I303_103613</name>
</gene>
<reference evidence="3" key="1">
    <citation type="submission" date="2013-07" db="EMBL/GenBank/DDBJ databases">
        <authorList>
            <consortium name="The Broad Institute Genome Sequencing Platform"/>
            <person name="Cuomo C."/>
            <person name="Litvintseva A."/>
            <person name="Chen Y."/>
            <person name="Heitman J."/>
            <person name="Sun S."/>
            <person name="Springer D."/>
            <person name="Dromer F."/>
            <person name="Young S.K."/>
            <person name="Zeng Q."/>
            <person name="Gargeya S."/>
            <person name="Fitzgerald M."/>
            <person name="Abouelleil A."/>
            <person name="Alvarado L."/>
            <person name="Berlin A.M."/>
            <person name="Chapman S.B."/>
            <person name="Dewar J."/>
            <person name="Goldberg J."/>
            <person name="Griggs A."/>
            <person name="Gujja S."/>
            <person name="Hansen M."/>
            <person name="Howarth C."/>
            <person name="Imamovic A."/>
            <person name="Larimer J."/>
            <person name="McCowan C."/>
            <person name="Murphy C."/>
            <person name="Pearson M."/>
            <person name="Priest M."/>
            <person name="Roberts A."/>
            <person name="Saif S."/>
            <person name="Shea T."/>
            <person name="Sykes S."/>
            <person name="Wortman J."/>
            <person name="Nusbaum C."/>
            <person name="Birren B."/>
        </authorList>
    </citation>
    <scope>NUCLEOTIDE SEQUENCE</scope>
    <source>
        <strain evidence="3">CBS 10117</strain>
    </source>
</reference>
<feature type="compositionally biased region" description="Basic and acidic residues" evidence="1">
    <location>
        <begin position="790"/>
        <end position="800"/>
    </location>
</feature>
<feature type="compositionally biased region" description="Low complexity" evidence="1">
    <location>
        <begin position="699"/>
        <end position="711"/>
    </location>
</feature>
<feature type="domain" description="USP" evidence="2">
    <location>
        <begin position="51"/>
        <end position="1046"/>
    </location>
</feature>
<dbReference type="EMBL" id="CP144533">
    <property type="protein sequence ID" value="WWC61035.1"/>
    <property type="molecule type" value="Genomic_DNA"/>
</dbReference>
<feature type="compositionally biased region" description="Basic and acidic residues" evidence="1">
    <location>
        <begin position="960"/>
        <end position="976"/>
    </location>
</feature>
<dbReference type="GO" id="GO:0016579">
    <property type="term" value="P:protein deubiquitination"/>
    <property type="evidence" value="ECO:0007669"/>
    <property type="project" value="InterPro"/>
</dbReference>
<dbReference type="InterPro" id="IPR028889">
    <property type="entry name" value="USP"/>
</dbReference>
<feature type="compositionally biased region" description="Low complexity" evidence="1">
    <location>
        <begin position="22"/>
        <end position="32"/>
    </location>
</feature>
<feature type="compositionally biased region" description="Basic and acidic residues" evidence="1">
    <location>
        <begin position="418"/>
        <end position="436"/>
    </location>
</feature>
<evidence type="ECO:0000259" key="2">
    <source>
        <dbReference type="PROSITE" id="PS50235"/>
    </source>
</evidence>
<evidence type="ECO:0000256" key="1">
    <source>
        <dbReference type="SAM" id="MobiDB-lite"/>
    </source>
</evidence>
<feature type="compositionally biased region" description="Basic residues" evidence="1">
    <location>
        <begin position="513"/>
        <end position="522"/>
    </location>
</feature>
<feature type="compositionally biased region" description="Low complexity" evidence="1">
    <location>
        <begin position="671"/>
        <end position="681"/>
    </location>
</feature>
<feature type="compositionally biased region" description="Basic and acidic residues" evidence="1">
    <location>
        <begin position="1000"/>
        <end position="1009"/>
    </location>
</feature>
<sequence length="1065" mass="116117">MAVSTPQTSDPAPNPPADRDVSAASSSSTMASPRIEQKHSVAGPGMELKPIGIHNESNTCFLNSTFQALSATAPLTSLLANSPQSPLSIHPQSSLPSASVPPRLVPSLQPDILEPPLYDLLPVTRAFTNSLHRAWRMKEAGGGTYGQGETSSKRSMSLNSLLREIARKYDQYDDYSQQDAHELLRHLLDSMEMEEKDVIKKLQPNLPPLDQHGIYKRRRSKHNTTRSGTTTPGATNHVGTALTQQHLMDLKHISPLPSPLPSPAHTRPPSPGHKDVDPMTSSVPLNLNGRMTGHAFNEEQIFSPSDTPTDVGSEVVRTIPQDERMIPFVDVLFGGSLASVVVCEKCKAVSHTYEGFLDISLSLKGDDPKPRKRDRLRAMARKFRPRKSNSDKTSQSPDIQQSGSFNSVVSESELSETEGPREKDRRKSMDSDDRITIDSNHTNSSAGLGRSASTRAFSGLKAKPSFSFGRKKDKKAASPVIAPSAIMEGEGDHDRTPPTSTPASPSIHSQDLHHRKSHHRTQHGPGPTPAQAAYISRILAPPPGTIDLDDPIAKLRAAQSGQPIDSSGNGNASSEYGLVDALRAFTSVEVLEGENAFACKKCWKIKHGYYAKHEATVKEEDEEQLAAASAEDGFGLPLTSTRGSVSSNVTTSSAGTSPMMISGPQISVMGSPSSEKSNNSSYYDASAVPDGRLGRSHRNTSINSNISKSSIARAPSPLRRHVEADEQQEELSDRLASTNLSSTYGSESALTEDSGVTSNTSVSNDDLAEDDEAQEEEEESDGLSDSETSVDEHNRDKDGHASASNSKSKSKKKSKNTSHVVMGRAFKRYLIAKKPEILVFHFKRFKQTAKSYSFSSFYDLKKIDDFVSFPESLDLAPFLAPNRQDYKLHQTPNGPKAAYMEWANPEQGPDLEPVMYRLYALVVHLGTMIGGHYIAYCLVDPEKMFGGQPSNDANASSANEENKTPTIEPKDQKTDRSNASVRSGQSQRSQQSGLSGMSGIERDPPKEKEKKEDRRVWCFCSDTSIRLASIEEVLSQKAYLCFVSDPKACYAMLAITAEQLVEFVI</sequence>
<feature type="compositionally biased region" description="Polar residues" evidence="1">
    <location>
        <begin position="735"/>
        <end position="764"/>
    </location>
</feature>
<feature type="compositionally biased region" description="Basic residues" evidence="1">
    <location>
        <begin position="214"/>
        <end position="224"/>
    </location>
</feature>
<dbReference type="GeneID" id="28967334"/>
<dbReference type="InterPro" id="IPR001394">
    <property type="entry name" value="Peptidase_C19_UCH"/>
</dbReference>